<reference evidence="4 5" key="1">
    <citation type="journal article" date="2010" name="Nature">
        <title>The Ectocarpus genome and the independent evolution of multicellularity in brown algae.</title>
        <authorList>
            <person name="Cock J.M."/>
            <person name="Sterck L."/>
            <person name="Rouze P."/>
            <person name="Scornet D."/>
            <person name="Allen A.E."/>
            <person name="Amoutzias G."/>
            <person name="Anthouard V."/>
            <person name="Artiguenave F."/>
            <person name="Aury J.M."/>
            <person name="Badger J.H."/>
            <person name="Beszteri B."/>
            <person name="Billiau K."/>
            <person name="Bonnet E."/>
            <person name="Bothwell J.H."/>
            <person name="Bowler C."/>
            <person name="Boyen C."/>
            <person name="Brownlee C."/>
            <person name="Carrano C.J."/>
            <person name="Charrier B."/>
            <person name="Cho G.Y."/>
            <person name="Coelho S.M."/>
            <person name="Collen J."/>
            <person name="Corre E."/>
            <person name="Da Silva C."/>
            <person name="Delage L."/>
            <person name="Delaroque N."/>
            <person name="Dittami S.M."/>
            <person name="Doulbeau S."/>
            <person name="Elias M."/>
            <person name="Farnham G."/>
            <person name="Gachon C.M."/>
            <person name="Gschloessl B."/>
            <person name="Heesch S."/>
            <person name="Jabbari K."/>
            <person name="Jubin C."/>
            <person name="Kawai H."/>
            <person name="Kimura K."/>
            <person name="Kloareg B."/>
            <person name="Kupper F.C."/>
            <person name="Lang D."/>
            <person name="Le Bail A."/>
            <person name="Leblanc C."/>
            <person name="Lerouge P."/>
            <person name="Lohr M."/>
            <person name="Lopez P.J."/>
            <person name="Martens C."/>
            <person name="Maumus F."/>
            <person name="Michel G."/>
            <person name="Miranda-Saavedra D."/>
            <person name="Morales J."/>
            <person name="Moreau H."/>
            <person name="Motomura T."/>
            <person name="Nagasato C."/>
            <person name="Napoli C.A."/>
            <person name="Nelson D.R."/>
            <person name="Nyvall-Collen P."/>
            <person name="Peters A.F."/>
            <person name="Pommier C."/>
            <person name="Potin P."/>
            <person name="Poulain J."/>
            <person name="Quesneville H."/>
            <person name="Read B."/>
            <person name="Rensing S.A."/>
            <person name="Ritter A."/>
            <person name="Rousvoal S."/>
            <person name="Samanta M."/>
            <person name="Samson G."/>
            <person name="Schroeder D.C."/>
            <person name="Segurens B."/>
            <person name="Strittmatter M."/>
            <person name="Tonon T."/>
            <person name="Tregear J.W."/>
            <person name="Valentin K."/>
            <person name="von Dassow P."/>
            <person name="Yamagishi T."/>
            <person name="Van de Peer Y."/>
            <person name="Wincker P."/>
        </authorList>
    </citation>
    <scope>NUCLEOTIDE SEQUENCE [LARGE SCALE GENOMIC DNA]</scope>
    <source>
        <strain evidence="5">Ec32 / CCAP1310/4</strain>
    </source>
</reference>
<dbReference type="AlphaFoldDB" id="D7FVZ6"/>
<organism evidence="4 5">
    <name type="scientific">Ectocarpus siliculosus</name>
    <name type="common">Brown alga</name>
    <name type="synonym">Conferva siliculosa</name>
    <dbReference type="NCBI Taxonomy" id="2880"/>
    <lineage>
        <taxon>Eukaryota</taxon>
        <taxon>Sar</taxon>
        <taxon>Stramenopiles</taxon>
        <taxon>Ochrophyta</taxon>
        <taxon>PX clade</taxon>
        <taxon>Phaeophyceae</taxon>
        <taxon>Ectocarpales</taxon>
        <taxon>Ectocarpaceae</taxon>
        <taxon>Ectocarpus</taxon>
    </lineage>
</organism>
<dbReference type="PROSITE" id="PS00028">
    <property type="entry name" value="ZINC_FINGER_C2H2_1"/>
    <property type="match status" value="2"/>
</dbReference>
<dbReference type="STRING" id="2880.D7FVZ6"/>
<name>D7FVZ6_ECTSI</name>
<feature type="compositionally biased region" description="Low complexity" evidence="2">
    <location>
        <begin position="319"/>
        <end position="329"/>
    </location>
</feature>
<feature type="domain" description="C2H2-type" evidence="3">
    <location>
        <begin position="359"/>
        <end position="387"/>
    </location>
</feature>
<dbReference type="PROSITE" id="PS50157">
    <property type="entry name" value="ZINC_FINGER_C2H2_2"/>
    <property type="match status" value="3"/>
</dbReference>
<keyword evidence="1" id="KW-0479">Metal-binding</keyword>
<dbReference type="Pfam" id="PF12874">
    <property type="entry name" value="zf-met"/>
    <property type="match status" value="1"/>
</dbReference>
<dbReference type="GO" id="GO:0070042">
    <property type="term" value="F:rRNA (uridine-N3-)-methyltransferase activity"/>
    <property type="evidence" value="ECO:0007669"/>
    <property type="project" value="InterPro"/>
</dbReference>
<dbReference type="eggNOG" id="KOG4174">
    <property type="taxonomic scope" value="Eukaryota"/>
</dbReference>
<evidence type="ECO:0000259" key="3">
    <source>
        <dbReference type="PROSITE" id="PS50157"/>
    </source>
</evidence>
<evidence type="ECO:0000313" key="4">
    <source>
        <dbReference type="EMBL" id="CBJ25516.1"/>
    </source>
</evidence>
<dbReference type="GO" id="GO:0005737">
    <property type="term" value="C:cytoplasm"/>
    <property type="evidence" value="ECO:0007669"/>
    <property type="project" value="TreeGrafter"/>
</dbReference>
<accession>D7FVZ6</accession>
<dbReference type="OrthoDB" id="273345at2759"/>
<sequence length="592" mass="62709">MGEPGDGPKRQPCRILILGDGNFSFSLALAKALLLPPTPHLLPSSPQARLQQQTFEIVATSFDGRLDLLSKYAEAPGIVAALRSVGVTVLHNVDATALDSRVLQVSPSDRRRAQQQQQQFEHVIFNHPHTGTEDMRRHRSFLGHFFHAVANSAIGSTGPVGGGGSGACGVSDIGGGGAVAAVPGMADRQGGKGAILAPGGAVHVTLALDQPERWGLEEQAARHGFSLVHRRRFPAEKIDGYMTKRHQTGRSFRQRVQASETLSFSWAASAQAARGDDGAAFGSTLPPWLWPEVVMCGDEASPARAETATDEPVRAGGSDAVDAPTPAVDDNVRTRGGGRKGGGCTDRTGAAAAEALLPEVCELCGKRYKSAQALRTHTRQFHELGQEGGVAVAPKKEERCPHPNCGRVFTSDRALDQHVSAKHSGDNVDIKPDWFVGSIYHLEPPPPPPVPTDGDMVVERGQDGGIPAANAAGSDQICRGTAEGAEATTTPKVVETPPEMLGVPAREVPATTVCTNIEGNSLCQRCDVCGYWFTSPEDLQQHLDNLRPPIEGAVTRYDCGTCVKDFGSRRALLQHAKFCSGGRGAADRVAMA</sequence>
<dbReference type="EMBL" id="FN648486">
    <property type="protein sequence ID" value="CBJ25516.1"/>
    <property type="molecule type" value="Genomic_DNA"/>
</dbReference>
<keyword evidence="5" id="KW-1185">Reference proteome</keyword>
<feature type="domain" description="C2H2-type" evidence="3">
    <location>
        <begin position="398"/>
        <end position="428"/>
    </location>
</feature>
<evidence type="ECO:0000313" key="5">
    <source>
        <dbReference type="Proteomes" id="UP000002630"/>
    </source>
</evidence>
<keyword evidence="1" id="KW-0862">Zinc</keyword>
<dbReference type="InterPro" id="IPR019446">
    <property type="entry name" value="BMT5-like"/>
</dbReference>
<feature type="domain" description="C2H2-type" evidence="3">
    <location>
        <begin position="557"/>
        <end position="584"/>
    </location>
</feature>
<dbReference type="GO" id="GO:0008270">
    <property type="term" value="F:zinc ion binding"/>
    <property type="evidence" value="ECO:0007669"/>
    <property type="project" value="UniProtKB-KW"/>
</dbReference>
<dbReference type="Proteomes" id="UP000002630">
    <property type="component" value="Linkage Group LG02"/>
</dbReference>
<feature type="region of interest" description="Disordered" evidence="2">
    <location>
        <begin position="300"/>
        <end position="342"/>
    </location>
</feature>
<dbReference type="PANTHER" id="PTHR11538:SF26">
    <property type="entry name" value="FERREDOXIN-FOLD ANTICODON-BINDING DOMAIN-CONTAINING PROTEIN 1"/>
    <property type="match status" value="1"/>
</dbReference>
<proteinExistence type="predicted"/>
<dbReference type="InParanoid" id="D7FVZ6"/>
<dbReference type="Pfam" id="PF10354">
    <property type="entry name" value="BMT5-like"/>
    <property type="match status" value="1"/>
</dbReference>
<dbReference type="SMART" id="SM00355">
    <property type="entry name" value="ZnF_C2H2"/>
    <property type="match status" value="4"/>
</dbReference>
<dbReference type="PANTHER" id="PTHR11538">
    <property type="entry name" value="PHENYLALANYL-TRNA SYNTHETASE"/>
    <property type="match status" value="1"/>
</dbReference>
<protein>
    <submittedName>
        <fullName evidence="4">C2H2 zinc finger protein</fullName>
    </submittedName>
</protein>
<gene>
    <name evidence="4" type="ORF">Esi_0003_0133</name>
</gene>
<evidence type="ECO:0000256" key="2">
    <source>
        <dbReference type="SAM" id="MobiDB-lite"/>
    </source>
</evidence>
<dbReference type="InterPro" id="IPR013087">
    <property type="entry name" value="Znf_C2H2_type"/>
</dbReference>
<evidence type="ECO:0000256" key="1">
    <source>
        <dbReference type="PROSITE-ProRule" id="PRU00042"/>
    </source>
</evidence>
<dbReference type="Gene3D" id="3.30.160.60">
    <property type="entry name" value="Classic Zinc Finger"/>
    <property type="match status" value="2"/>
</dbReference>
<keyword evidence="1" id="KW-0863">Zinc-finger</keyword>
<dbReference type="GO" id="GO:0070475">
    <property type="term" value="P:rRNA base methylation"/>
    <property type="evidence" value="ECO:0007669"/>
    <property type="project" value="InterPro"/>
</dbReference>
<dbReference type="EMBL" id="FN649727">
    <property type="protein sequence ID" value="CBJ25516.1"/>
    <property type="molecule type" value="Genomic_DNA"/>
</dbReference>
<dbReference type="Pfam" id="PF13912">
    <property type="entry name" value="zf-C2H2_6"/>
    <property type="match status" value="1"/>
</dbReference>